<comment type="domain">
    <text evidence="14">The ZP domain is involved in the polymerization of the ZP proteins to form the zona pellucida.</text>
</comment>
<comment type="subcellular location">
    <subcellularLocation>
        <location evidence="1">Secreted</location>
        <location evidence="1">Extracellular space</location>
        <location evidence="1">Extracellular matrix</location>
    </subcellularLocation>
    <subcellularLocation>
        <location evidence="14">Zona pellucida</location>
    </subcellularLocation>
    <subcellularLocation>
        <location evidence="14">Cell membrane</location>
        <topology evidence="14">Single-pass type I membrane protein</topology>
    </subcellularLocation>
</comment>
<dbReference type="InterPro" id="IPR001507">
    <property type="entry name" value="ZP_dom"/>
</dbReference>
<dbReference type="GO" id="GO:0007339">
    <property type="term" value="P:binding of sperm to zona pellucida"/>
    <property type="evidence" value="ECO:0007669"/>
    <property type="project" value="UniProtKB-UniRule"/>
</dbReference>
<comment type="PTM">
    <text evidence="14">Proteolytically cleaved before the transmembrane segment to yield the secreted ectodomain incorporated in the zona pellucida.</text>
</comment>
<evidence type="ECO:0000256" key="2">
    <source>
        <dbReference type="ARBA" id="ARBA00006735"/>
    </source>
</evidence>
<evidence type="ECO:0000256" key="9">
    <source>
        <dbReference type="ARBA" id="ARBA00022729"/>
    </source>
</evidence>
<evidence type="ECO:0000313" key="17">
    <source>
        <dbReference type="Proteomes" id="UP001364617"/>
    </source>
</evidence>
<dbReference type="InterPro" id="IPR055355">
    <property type="entry name" value="ZP-C"/>
</dbReference>
<dbReference type="Pfam" id="PF23344">
    <property type="entry name" value="ZP-N"/>
    <property type="match status" value="1"/>
</dbReference>
<keyword evidence="8" id="KW-0812">Transmembrane</keyword>
<keyword evidence="5 14" id="KW-0964">Secreted</keyword>
<evidence type="ECO:0000256" key="1">
    <source>
        <dbReference type="ARBA" id="ARBA00004498"/>
    </source>
</evidence>
<dbReference type="EMBL" id="JAYKXH010000012">
    <property type="protein sequence ID" value="KAK7150887.1"/>
    <property type="molecule type" value="Genomic_DNA"/>
</dbReference>
<protein>
    <recommendedName>
        <fullName evidence="3 14">Zona pellucida sperm-binding protein 3</fullName>
    </recommendedName>
</protein>
<dbReference type="PRINTS" id="PR00023">
    <property type="entry name" value="ZPELLUCIDA"/>
</dbReference>
<accession>A0AAN9H4U5</accession>
<dbReference type="InterPro" id="IPR055356">
    <property type="entry name" value="ZP-N"/>
</dbReference>
<sequence length="403" mass="44921">MQKLQKDDSHLREQWKPIQAPYGVQYQRPQVAPLIPNLAPSSIQSKEEFQGPVKELTWKFPVAPEEPAQPDFNFDFQQPKPSNSLAVQCWEDGIHVEVKQDFFGTGQLLVPSLMSLGGCGVVDIDAAARVLIFHSALQDCGGEIVVTEDELVYIFTLDYRPTALQSTPIVRSSGVTIGIECHYPRRQNVSSNDLEPTWIPFISTKVAKDILVFSLNLMTDDWMFERPSNVFFLGDMLNIQTSVKQYNHIPLRIFVDNCVATAGPDVNSAPMYSFIENHGCLTDAKYTDSSSNFLPRVQDDKLQFQLEAFRFQESSGAQIYITCLLRASGASSQIDEDHKACSFRTNGWVSSDGSDPVCGCCDTSCGLRTDSVLSKVLGFQWEGKAQVGPLQVWESKSQVKNVV</sequence>
<dbReference type="PANTHER" id="PTHR11576">
    <property type="entry name" value="ZONA PELLUCIDA SPERM-BINDING PROTEIN 3"/>
    <property type="match status" value="1"/>
</dbReference>
<dbReference type="GO" id="GO:0035804">
    <property type="term" value="F:structural constituent of egg coat"/>
    <property type="evidence" value="ECO:0007669"/>
    <property type="project" value="UniProtKB-UniRule"/>
</dbReference>
<feature type="domain" description="ZP" evidence="15">
    <location>
        <begin position="88"/>
        <end position="348"/>
    </location>
</feature>
<evidence type="ECO:0000256" key="11">
    <source>
        <dbReference type="ARBA" id="ARBA00023136"/>
    </source>
</evidence>
<dbReference type="GO" id="GO:0035805">
    <property type="term" value="C:egg coat"/>
    <property type="evidence" value="ECO:0007669"/>
    <property type="project" value="UniProtKB-SubCell"/>
</dbReference>
<dbReference type="FunFam" id="2.60.40.4100:FF:000002">
    <property type="entry name" value="Zona pellucida sperm-binding protein 3"/>
    <property type="match status" value="1"/>
</dbReference>
<dbReference type="GO" id="GO:0005886">
    <property type="term" value="C:plasma membrane"/>
    <property type="evidence" value="ECO:0007669"/>
    <property type="project" value="UniProtKB-SubCell"/>
</dbReference>
<evidence type="ECO:0000256" key="7">
    <source>
        <dbReference type="ARBA" id="ARBA00022685"/>
    </source>
</evidence>
<dbReference type="GO" id="GO:0032190">
    <property type="term" value="F:acrosin binding"/>
    <property type="evidence" value="ECO:0007669"/>
    <property type="project" value="TreeGrafter"/>
</dbReference>
<evidence type="ECO:0000256" key="4">
    <source>
        <dbReference type="ARBA" id="ARBA00022475"/>
    </source>
</evidence>
<keyword evidence="10" id="KW-1133">Transmembrane helix</keyword>
<dbReference type="FunFam" id="2.60.40.3210:FF:000001">
    <property type="entry name" value="Zona pellucida sperm-binding protein 3"/>
    <property type="match status" value="1"/>
</dbReference>
<keyword evidence="6 14" id="KW-0272">Extracellular matrix</keyword>
<dbReference type="GO" id="GO:2000344">
    <property type="term" value="P:positive regulation of acrosome reaction"/>
    <property type="evidence" value="ECO:0007669"/>
    <property type="project" value="UniProtKB-UniRule"/>
</dbReference>
<evidence type="ECO:0000256" key="8">
    <source>
        <dbReference type="ARBA" id="ARBA00022692"/>
    </source>
</evidence>
<evidence type="ECO:0000256" key="5">
    <source>
        <dbReference type="ARBA" id="ARBA00022525"/>
    </source>
</evidence>
<organism evidence="16 17">
    <name type="scientific">Phoxinus phoxinus</name>
    <name type="common">Eurasian minnow</name>
    <dbReference type="NCBI Taxonomy" id="58324"/>
    <lineage>
        <taxon>Eukaryota</taxon>
        <taxon>Metazoa</taxon>
        <taxon>Chordata</taxon>
        <taxon>Craniata</taxon>
        <taxon>Vertebrata</taxon>
        <taxon>Euteleostomi</taxon>
        <taxon>Actinopterygii</taxon>
        <taxon>Neopterygii</taxon>
        <taxon>Teleostei</taxon>
        <taxon>Ostariophysi</taxon>
        <taxon>Cypriniformes</taxon>
        <taxon>Leuciscidae</taxon>
        <taxon>Phoxininae</taxon>
        <taxon>Phoxinus</taxon>
    </lineage>
</organism>
<dbReference type="InterPro" id="IPR048290">
    <property type="entry name" value="ZP_chr"/>
</dbReference>
<proteinExistence type="inferred from homology"/>
<dbReference type="InterPro" id="IPR042235">
    <property type="entry name" value="ZP-C_dom"/>
</dbReference>
<comment type="function">
    <text evidence="14">Component of the zona pellucida, an extracellular matrix surrounding oocytes which mediates sperm binding, induction of the acrosome reaction and prevents post-fertilization polyspermy. The zona pellucida is composed of 3 to 4 glycoproteins, ZP1, ZP2, ZP3, and ZP4. ZP3 is essential for sperm binding and zona matrix formation.</text>
</comment>
<dbReference type="PANTHER" id="PTHR11576:SF2">
    <property type="entry name" value="ZONA PELLUCIDA SPERM-BINDING PROTEIN 3"/>
    <property type="match status" value="1"/>
</dbReference>
<dbReference type="Pfam" id="PF00100">
    <property type="entry name" value="Zona_pellucida"/>
    <property type="match status" value="1"/>
</dbReference>
<evidence type="ECO:0000259" key="15">
    <source>
        <dbReference type="PROSITE" id="PS51034"/>
    </source>
</evidence>
<keyword evidence="7 14" id="KW-0165">Cleavage on pair of basic residues</keyword>
<dbReference type="Proteomes" id="UP001364617">
    <property type="component" value="Unassembled WGS sequence"/>
</dbReference>
<gene>
    <name evidence="16" type="ORF">R3I93_011979</name>
</gene>
<dbReference type="GO" id="GO:0035803">
    <property type="term" value="P:egg coat formation"/>
    <property type="evidence" value="ECO:0007669"/>
    <property type="project" value="UniProtKB-UniRule"/>
</dbReference>
<comment type="caution">
    <text evidence="16">The sequence shown here is derived from an EMBL/GenBank/DDBJ whole genome shotgun (WGS) entry which is preliminary data.</text>
</comment>
<keyword evidence="12 14" id="KW-1015">Disulfide bond</keyword>
<evidence type="ECO:0000256" key="3">
    <source>
        <dbReference type="ARBA" id="ARBA00017980"/>
    </source>
</evidence>
<keyword evidence="4 14" id="KW-1003">Cell membrane</keyword>
<evidence type="ECO:0000313" key="16">
    <source>
        <dbReference type="EMBL" id="KAK7150887.1"/>
    </source>
</evidence>
<dbReference type="Gene3D" id="2.60.40.3210">
    <property type="entry name" value="Zona pellucida, ZP-N domain"/>
    <property type="match status" value="1"/>
</dbReference>
<dbReference type="AlphaFoldDB" id="A0AAN9H4U5"/>
<evidence type="ECO:0000256" key="10">
    <source>
        <dbReference type="ARBA" id="ARBA00022989"/>
    </source>
</evidence>
<evidence type="ECO:0000256" key="6">
    <source>
        <dbReference type="ARBA" id="ARBA00022530"/>
    </source>
</evidence>
<comment type="similarity">
    <text evidence="2 14">Belongs to the ZP domain family. ZPC subfamily.</text>
</comment>
<dbReference type="PROSITE" id="PS51034">
    <property type="entry name" value="ZP_2"/>
    <property type="match status" value="1"/>
</dbReference>
<evidence type="ECO:0000256" key="12">
    <source>
        <dbReference type="ARBA" id="ARBA00023157"/>
    </source>
</evidence>
<dbReference type="Gene3D" id="2.60.40.4100">
    <property type="entry name" value="Zona pellucida, ZP-C domain"/>
    <property type="match status" value="1"/>
</dbReference>
<evidence type="ECO:0000256" key="13">
    <source>
        <dbReference type="ARBA" id="ARBA00023180"/>
    </source>
</evidence>
<dbReference type="SMART" id="SM00241">
    <property type="entry name" value="ZP"/>
    <property type="match status" value="1"/>
</dbReference>
<keyword evidence="13" id="KW-0325">Glycoprotein</keyword>
<reference evidence="16 17" key="1">
    <citation type="submission" date="2024-02" db="EMBL/GenBank/DDBJ databases">
        <title>Chromosome-level genome assembly of the Eurasian Minnow (Phoxinus phoxinus).</title>
        <authorList>
            <person name="Oriowo T.O."/>
            <person name="Martin S."/>
            <person name="Stange M."/>
            <person name="Chrysostomakis Y."/>
            <person name="Brown T."/>
            <person name="Winkler S."/>
            <person name="Kukowka S."/>
            <person name="Myers E.W."/>
            <person name="Bohne A."/>
        </authorList>
    </citation>
    <scope>NUCLEOTIDE SEQUENCE [LARGE SCALE GENOMIC DNA]</scope>
    <source>
        <strain evidence="16">ZFMK-TIS-60720</strain>
        <tissue evidence="16">Whole Organism</tissue>
    </source>
</reference>
<keyword evidence="9 14" id="KW-0732">Signal</keyword>
<evidence type="ECO:0000256" key="14">
    <source>
        <dbReference type="RuleBase" id="RU367066"/>
    </source>
</evidence>
<name>A0AAN9H4U5_9TELE</name>
<keyword evidence="11" id="KW-0472">Membrane</keyword>
<keyword evidence="17" id="KW-1185">Reference proteome</keyword>